<dbReference type="KEGG" id="ses:SARI_04496"/>
<keyword evidence="2" id="KW-1185">Reference proteome</keyword>
<protein>
    <submittedName>
        <fullName evidence="1">Uncharacterized protein</fullName>
    </submittedName>
</protein>
<dbReference type="AlphaFoldDB" id="A9MQM6"/>
<accession>A9MQM6</accession>
<dbReference type="Proteomes" id="UP000002084">
    <property type="component" value="Chromosome"/>
</dbReference>
<gene>
    <name evidence="1" type="ordered locus">SARI_04496</name>
</gene>
<sequence>MDKEMAARLLLATMDGILSGSNSASWLSAKIRVRFIQAGYHLVCLIIFRC</sequence>
<reference evidence="1 2" key="1">
    <citation type="submission" date="2007-11" db="EMBL/GenBank/DDBJ databases">
        <authorList>
            <consortium name="The Salmonella enterica serovar Arizonae Genome Sequencing Project"/>
            <person name="McClelland M."/>
            <person name="Sanderson E.K."/>
            <person name="Porwollik S."/>
            <person name="Spieth J."/>
            <person name="Clifton W.S."/>
            <person name="Fulton R."/>
            <person name="Chunyan W."/>
            <person name="Wollam A."/>
            <person name="Shah N."/>
            <person name="Pepin K."/>
            <person name="Bhonagiri V."/>
            <person name="Nash W."/>
            <person name="Johnson M."/>
            <person name="Thiruvilangam P."/>
            <person name="Wilson R."/>
        </authorList>
    </citation>
    <scope>NUCLEOTIDE SEQUENCE [LARGE SCALE GENOMIC DNA]</scope>
    <source>
        <strain evidence="2">ATCC BAA-731 / CDC346-86 / RSK2980</strain>
    </source>
</reference>
<dbReference type="STRING" id="41514.SARI_04496"/>
<name>A9MQM6_SALAR</name>
<dbReference type="EMBL" id="CP000880">
    <property type="protein sequence ID" value="ABX24270.1"/>
    <property type="molecule type" value="Genomic_DNA"/>
</dbReference>
<evidence type="ECO:0000313" key="2">
    <source>
        <dbReference type="Proteomes" id="UP000002084"/>
    </source>
</evidence>
<evidence type="ECO:0000313" key="1">
    <source>
        <dbReference type="EMBL" id="ABX24270.1"/>
    </source>
</evidence>
<proteinExistence type="predicted"/>
<dbReference type="HOGENOM" id="CLU_3122392_0_0_6"/>
<organism evidence="1 2">
    <name type="scientific">Salmonella arizonae (strain ATCC BAA-731 / CDC346-86 / RSK2980)</name>
    <dbReference type="NCBI Taxonomy" id="41514"/>
    <lineage>
        <taxon>Bacteria</taxon>
        <taxon>Pseudomonadati</taxon>
        <taxon>Pseudomonadota</taxon>
        <taxon>Gammaproteobacteria</taxon>
        <taxon>Enterobacterales</taxon>
        <taxon>Enterobacteriaceae</taxon>
        <taxon>Salmonella</taxon>
    </lineage>
</organism>